<dbReference type="InterPro" id="IPR010496">
    <property type="entry name" value="AL/BT2_dom"/>
</dbReference>
<proteinExistence type="predicted"/>
<keyword evidence="3" id="KW-1185">Reference proteome</keyword>
<reference evidence="3" key="1">
    <citation type="journal article" date="2019" name="Int. J. Syst. Evol. Microbiol.">
        <title>The Global Catalogue of Microorganisms (GCM) 10K type strain sequencing project: providing services to taxonomists for standard genome sequencing and annotation.</title>
        <authorList>
            <consortium name="The Broad Institute Genomics Platform"/>
            <consortium name="The Broad Institute Genome Sequencing Center for Infectious Disease"/>
            <person name="Wu L."/>
            <person name="Ma J."/>
        </authorList>
    </citation>
    <scope>NUCLEOTIDE SEQUENCE [LARGE SCALE GENOMIC DNA]</scope>
    <source>
        <strain evidence="3">CCUG 61948</strain>
    </source>
</reference>
<evidence type="ECO:0000259" key="1">
    <source>
        <dbReference type="Pfam" id="PF06439"/>
    </source>
</evidence>
<dbReference type="Pfam" id="PF06439">
    <property type="entry name" value="3keto-disac_hyd"/>
    <property type="match status" value="1"/>
</dbReference>
<dbReference type="EMBL" id="JBHTHY010000006">
    <property type="protein sequence ID" value="MFD0797613.1"/>
    <property type="molecule type" value="Genomic_DNA"/>
</dbReference>
<dbReference type="Proteomes" id="UP001597012">
    <property type="component" value="Unassembled WGS sequence"/>
</dbReference>
<protein>
    <submittedName>
        <fullName evidence="2">DUF1080 domain-containing protein</fullName>
    </submittedName>
</protein>
<dbReference type="RefSeq" id="WP_379934025.1">
    <property type="nucleotide sequence ID" value="NZ_JBHTHY010000006.1"/>
</dbReference>
<evidence type="ECO:0000313" key="3">
    <source>
        <dbReference type="Proteomes" id="UP001597012"/>
    </source>
</evidence>
<evidence type="ECO:0000313" key="2">
    <source>
        <dbReference type="EMBL" id="MFD0797613.1"/>
    </source>
</evidence>
<dbReference type="PROSITE" id="PS51257">
    <property type="entry name" value="PROKAR_LIPOPROTEIN"/>
    <property type="match status" value="1"/>
</dbReference>
<sequence>MMLLSQRFNTPSLFSLLSICIILLLGVSCQETPADPNKEEWVALFDGANYADWTPKFKGSELGENYKNRFVYADSLLSVRYAETDSFGGDFGHLFYKKKFSHYKLKATYRFVGEQMKNGPGWAVRNNGLMLHCQDPKTLGLEQDFPISLELQLLGGNGTDARTTANLCTPGTNVVMGDTLFRPHCVNSNSKTYHGDQWVEVEALVLGDSLVQHRMDGEVVLEFNNPTIGGGNVAGYLESAFEEGRPLKEGYISIQAETHPIDFKSIELLDLCGCMDETAKNYKSYYVKADNTTCIY</sequence>
<feature type="domain" description="3-keto-alpha-glucoside-1,2-lyase/3-keto-2-hydroxy-glucal hydratase" evidence="1">
    <location>
        <begin position="40"/>
        <end position="268"/>
    </location>
</feature>
<gene>
    <name evidence="2" type="ORF">ACFQZJ_09085</name>
</gene>
<accession>A0ABW3B2V2</accession>
<organism evidence="2 3">
    <name type="scientific">Maribacter chungangensis</name>
    <dbReference type="NCBI Taxonomy" id="1069117"/>
    <lineage>
        <taxon>Bacteria</taxon>
        <taxon>Pseudomonadati</taxon>
        <taxon>Bacteroidota</taxon>
        <taxon>Flavobacteriia</taxon>
        <taxon>Flavobacteriales</taxon>
        <taxon>Flavobacteriaceae</taxon>
        <taxon>Maribacter</taxon>
    </lineage>
</organism>
<comment type="caution">
    <text evidence="2">The sequence shown here is derived from an EMBL/GenBank/DDBJ whole genome shotgun (WGS) entry which is preliminary data.</text>
</comment>
<dbReference type="Gene3D" id="2.60.120.560">
    <property type="entry name" value="Exo-inulinase, domain 1"/>
    <property type="match status" value="1"/>
</dbReference>
<name>A0ABW3B2V2_9FLAO</name>